<organism evidence="1 2">
    <name type="scientific">Auriscalpium vulgare</name>
    <dbReference type="NCBI Taxonomy" id="40419"/>
    <lineage>
        <taxon>Eukaryota</taxon>
        <taxon>Fungi</taxon>
        <taxon>Dikarya</taxon>
        <taxon>Basidiomycota</taxon>
        <taxon>Agaricomycotina</taxon>
        <taxon>Agaricomycetes</taxon>
        <taxon>Russulales</taxon>
        <taxon>Auriscalpiaceae</taxon>
        <taxon>Auriscalpium</taxon>
    </lineage>
</organism>
<keyword evidence="2" id="KW-1185">Reference proteome</keyword>
<name>A0ACB8SA83_9AGAM</name>
<gene>
    <name evidence="1" type="ORF">FA95DRAFT_1674423</name>
</gene>
<protein>
    <submittedName>
        <fullName evidence="1">Uncharacterized protein</fullName>
    </submittedName>
</protein>
<evidence type="ECO:0000313" key="1">
    <source>
        <dbReference type="EMBL" id="KAI0053404.1"/>
    </source>
</evidence>
<accession>A0ACB8SA83</accession>
<dbReference type="EMBL" id="MU275840">
    <property type="protein sequence ID" value="KAI0053404.1"/>
    <property type="molecule type" value="Genomic_DNA"/>
</dbReference>
<reference evidence="1" key="1">
    <citation type="submission" date="2021-02" db="EMBL/GenBank/DDBJ databases">
        <authorList>
            <consortium name="DOE Joint Genome Institute"/>
            <person name="Ahrendt S."/>
            <person name="Looney B.P."/>
            <person name="Miyauchi S."/>
            <person name="Morin E."/>
            <person name="Drula E."/>
            <person name="Courty P.E."/>
            <person name="Chicoki N."/>
            <person name="Fauchery L."/>
            <person name="Kohler A."/>
            <person name="Kuo A."/>
            <person name="Labutti K."/>
            <person name="Pangilinan J."/>
            <person name="Lipzen A."/>
            <person name="Riley R."/>
            <person name="Andreopoulos W."/>
            <person name="He G."/>
            <person name="Johnson J."/>
            <person name="Barry K.W."/>
            <person name="Grigoriev I.V."/>
            <person name="Nagy L."/>
            <person name="Hibbett D."/>
            <person name="Henrissat B."/>
            <person name="Matheny P.B."/>
            <person name="Labbe J."/>
            <person name="Martin F."/>
        </authorList>
    </citation>
    <scope>NUCLEOTIDE SEQUENCE</scope>
    <source>
        <strain evidence="1">FP105234-sp</strain>
    </source>
</reference>
<dbReference type="Proteomes" id="UP000814033">
    <property type="component" value="Unassembled WGS sequence"/>
</dbReference>
<comment type="caution">
    <text evidence="1">The sequence shown here is derived from an EMBL/GenBank/DDBJ whole genome shotgun (WGS) entry which is preliminary data.</text>
</comment>
<evidence type="ECO:0000313" key="2">
    <source>
        <dbReference type="Proteomes" id="UP000814033"/>
    </source>
</evidence>
<sequence length="1375" mass="148781">MAHNAQQNKGTLVPGQTISVNKYTVQVDRYLSQGGFAHVYLVRTATPVYNTTRHVLKRIAVPNEAMLTEVKREVDIMRILKGHSNIVHLIDAAWHRMPNGVYEVFILMEFCSGGGIIDMMNRRLRERLTEAEILQIFVDVCEGVASMHNLRPPLLHRDLKVENILQSSDTLFKLCDFGSAAPVAPRPPSNTQEIRALEADLNRHTTLQYRAPEMVDVYLRRPVDEKSDVWALGVLLYKLCYYTTPFEEHGPLAILNVQYKIPSYPVYSSQINNLIASMLREHGAQRPSVFEVLNTVHQMRGTKSRFTYAVPQRPVLSPRHEISAQSNPLDSLISYRTPPIPQFQKRAPSPAKNAGVQAREKVLEAIAPMRRGRPAALSRPSSPEKEKENRTTARAPGEFTLDFGGAQGDDSWRQGKNAGGVRGHRSGLASPGVWGAQKSPVLDDAWDVGRAADKDKDKDRRKTFQSGLDPAFTKGFGDAFDGMLGSSSSAASASASGNAFSSSIPIPRPTGTSSFETNRPAMQPSKSKDAFDGLGLLPTEKVAPTLGEARMMRTGQGLTAPARDYGLSSSPSHNQSLNIPASSPRPNASSPRPNAYSPRPSPSPLLPSQAPSPVPPTSTSWKPAIQLAQPHAQQQRAPPSPSSMSAEERYPSLEDLDQKLLSPVQVPPPSQTNSLYAAQPARRFTGATTGGGLLGPSGHGALGSKFDFDGVRSEHVTGAAMRESREARRVADERERERVKEKESQSNREAQKKTERELAKEKAKEDETPTKLPRLASRPMPPRKQRSAVTLRSPSADVELQAPAKETQLFARADRPRDWLTGSDELEEQRTPPQPGTPVLRDSPSKRASVVARGPLVQSPQEAVADTRAQPKQQQQQQSWRQPSPEPKIGAWRSMGQQTPVQTGVGGPSISSPQKQKPVPKPKPVDLLVLAPVVQMTPTASEPLSENWSPVAPPKTASTVSSGDEGPEDAVGFHGQKVFDFSGAVEKTGQGKRRERANGRQSSVHDLVDLWGGAVGADREKEEVPRGGPSRFMTGNGLKDAGRERESQAMSKTLQPPAAVTVKPRTASPEPFFISSASPEPPLRSQSPTKDFARQRKSSATGLSSMPFPSSPGAAPGGRSRPQSMFISSPSTPKTPIQPQTDPEPTSALGLPEPDARARRSGRRTSISDMVLRYEAMGGKPIVPAPSAKPIARVATHGTSTSILSGRVAVLPSAQQATRTRSQFAQGASLAVRDEDTRDVGKNRTSPTGLPRTSPVGLPGLASDKRPPMSTNNSSSSSAFSGSRRPSSRQESLPVRPVAVYAQPAPASPNDESPPERPYQGVGKLIDQWQRKTAADPEPPRSPSAKRGSAFGARRVGVVNGREAALANEVMISLV</sequence>
<reference evidence="1" key="2">
    <citation type="journal article" date="2022" name="New Phytol.">
        <title>Evolutionary transition to the ectomycorrhizal habit in the genomes of a hyperdiverse lineage of mushroom-forming fungi.</title>
        <authorList>
            <person name="Looney B."/>
            <person name="Miyauchi S."/>
            <person name="Morin E."/>
            <person name="Drula E."/>
            <person name="Courty P.E."/>
            <person name="Kohler A."/>
            <person name="Kuo A."/>
            <person name="LaButti K."/>
            <person name="Pangilinan J."/>
            <person name="Lipzen A."/>
            <person name="Riley R."/>
            <person name="Andreopoulos W."/>
            <person name="He G."/>
            <person name="Johnson J."/>
            <person name="Nolan M."/>
            <person name="Tritt A."/>
            <person name="Barry K.W."/>
            <person name="Grigoriev I.V."/>
            <person name="Nagy L.G."/>
            <person name="Hibbett D."/>
            <person name="Henrissat B."/>
            <person name="Matheny P.B."/>
            <person name="Labbe J."/>
            <person name="Martin F.M."/>
        </authorList>
    </citation>
    <scope>NUCLEOTIDE SEQUENCE</scope>
    <source>
        <strain evidence="1">FP105234-sp</strain>
    </source>
</reference>
<proteinExistence type="predicted"/>